<comment type="similarity">
    <text evidence="2">Belongs to the drug/metabolite transporter (DMT) superfamily. Plant drug/metabolite exporter (P-DME) (TC 2.A.7.4) family.</text>
</comment>
<dbReference type="SUPFAM" id="SSF103481">
    <property type="entry name" value="Multidrug resistance efflux transporter EmrE"/>
    <property type="match status" value="1"/>
</dbReference>
<dbReference type="AlphaFoldDB" id="D8UE82"/>
<feature type="transmembrane region" description="Helical" evidence="6">
    <location>
        <begin position="28"/>
        <end position="50"/>
    </location>
</feature>
<dbReference type="EMBL" id="GL378388">
    <property type="protein sequence ID" value="EFJ41921.1"/>
    <property type="molecule type" value="Genomic_DNA"/>
</dbReference>
<evidence type="ECO:0000313" key="8">
    <source>
        <dbReference type="EMBL" id="EFJ41921.1"/>
    </source>
</evidence>
<organism evidence="9">
    <name type="scientific">Volvox carteri f. nagariensis</name>
    <dbReference type="NCBI Taxonomy" id="3068"/>
    <lineage>
        <taxon>Eukaryota</taxon>
        <taxon>Viridiplantae</taxon>
        <taxon>Chlorophyta</taxon>
        <taxon>core chlorophytes</taxon>
        <taxon>Chlorophyceae</taxon>
        <taxon>CS clade</taxon>
        <taxon>Chlamydomonadales</taxon>
        <taxon>Volvocaceae</taxon>
        <taxon>Volvox</taxon>
    </lineage>
</organism>
<feature type="non-terminal residue" evidence="8">
    <location>
        <position position="1"/>
    </location>
</feature>
<dbReference type="InterPro" id="IPR037185">
    <property type="entry name" value="EmrE-like"/>
</dbReference>
<dbReference type="FunCoup" id="D8UE82">
    <property type="interactions" value="607"/>
</dbReference>
<feature type="transmembrane region" description="Helical" evidence="6">
    <location>
        <begin position="192"/>
        <end position="212"/>
    </location>
</feature>
<evidence type="ECO:0000256" key="6">
    <source>
        <dbReference type="SAM" id="Phobius"/>
    </source>
</evidence>
<dbReference type="GeneID" id="9622768"/>
<feature type="transmembrane region" description="Helical" evidence="6">
    <location>
        <begin position="88"/>
        <end position="107"/>
    </location>
</feature>
<keyword evidence="9" id="KW-1185">Reference proteome</keyword>
<feature type="transmembrane region" description="Helical" evidence="6">
    <location>
        <begin position="62"/>
        <end position="82"/>
    </location>
</feature>
<feature type="transmembrane region" description="Helical" evidence="6">
    <location>
        <begin position="114"/>
        <end position="132"/>
    </location>
</feature>
<evidence type="ECO:0000256" key="2">
    <source>
        <dbReference type="ARBA" id="ARBA00007635"/>
    </source>
</evidence>
<evidence type="ECO:0000256" key="3">
    <source>
        <dbReference type="ARBA" id="ARBA00022692"/>
    </source>
</evidence>
<proteinExistence type="inferred from homology"/>
<gene>
    <name evidence="8" type="ORF">VOLCADRAFT_67693</name>
</gene>
<dbReference type="Pfam" id="PF00892">
    <property type="entry name" value="EamA"/>
    <property type="match status" value="1"/>
</dbReference>
<dbReference type="KEGG" id="vcn:VOLCADRAFT_67693"/>
<evidence type="ECO:0000256" key="4">
    <source>
        <dbReference type="ARBA" id="ARBA00022989"/>
    </source>
</evidence>
<keyword evidence="4 6" id="KW-1133">Transmembrane helix</keyword>
<dbReference type="PANTHER" id="PTHR22911:SF6">
    <property type="entry name" value="SOLUTE CARRIER FAMILY 35 MEMBER G1"/>
    <property type="match status" value="1"/>
</dbReference>
<feature type="transmembrane region" description="Helical" evidence="6">
    <location>
        <begin position="224"/>
        <end position="244"/>
    </location>
</feature>
<dbReference type="InParanoid" id="D8UE82"/>
<evidence type="ECO:0000313" key="9">
    <source>
        <dbReference type="Proteomes" id="UP000001058"/>
    </source>
</evidence>
<comment type="subcellular location">
    <subcellularLocation>
        <location evidence="1">Membrane</location>
        <topology evidence="1">Multi-pass membrane protein</topology>
    </subcellularLocation>
</comment>
<dbReference type="Proteomes" id="UP000001058">
    <property type="component" value="Unassembled WGS sequence"/>
</dbReference>
<evidence type="ECO:0000256" key="5">
    <source>
        <dbReference type="ARBA" id="ARBA00023136"/>
    </source>
</evidence>
<keyword evidence="3 6" id="KW-0812">Transmembrane</keyword>
<feature type="transmembrane region" description="Helical" evidence="6">
    <location>
        <begin position="162"/>
        <end position="185"/>
    </location>
</feature>
<accession>D8UE82</accession>
<protein>
    <recommendedName>
        <fullName evidence="7">EamA domain-containing protein</fullName>
    </recommendedName>
</protein>
<evidence type="ECO:0000259" key="7">
    <source>
        <dbReference type="Pfam" id="PF00892"/>
    </source>
</evidence>
<dbReference type="OrthoDB" id="306876at2759"/>
<dbReference type="RefSeq" id="XP_002956958.1">
    <property type="nucleotide sequence ID" value="XM_002956912.1"/>
</dbReference>
<dbReference type="InterPro" id="IPR000620">
    <property type="entry name" value="EamA_dom"/>
</dbReference>
<name>D8UE82_VOLCA</name>
<dbReference type="eggNOG" id="KOG4510">
    <property type="taxonomic scope" value="Eukaryota"/>
</dbReference>
<reference evidence="8 9" key="1">
    <citation type="journal article" date="2010" name="Science">
        <title>Genomic analysis of organismal complexity in the multicellular green alga Volvox carteri.</title>
        <authorList>
            <person name="Prochnik S.E."/>
            <person name="Umen J."/>
            <person name="Nedelcu A.M."/>
            <person name="Hallmann A."/>
            <person name="Miller S.M."/>
            <person name="Nishii I."/>
            <person name="Ferris P."/>
            <person name="Kuo A."/>
            <person name="Mitros T."/>
            <person name="Fritz-Laylin L.K."/>
            <person name="Hellsten U."/>
            <person name="Chapman J."/>
            <person name="Simakov O."/>
            <person name="Rensing S.A."/>
            <person name="Terry A."/>
            <person name="Pangilinan J."/>
            <person name="Kapitonov V."/>
            <person name="Jurka J."/>
            <person name="Salamov A."/>
            <person name="Shapiro H."/>
            <person name="Schmutz J."/>
            <person name="Grimwood J."/>
            <person name="Lindquist E."/>
            <person name="Lucas S."/>
            <person name="Grigoriev I.V."/>
            <person name="Schmitt R."/>
            <person name="Kirk D."/>
            <person name="Rokhsar D.S."/>
        </authorList>
    </citation>
    <scope>NUCLEOTIDE SEQUENCE [LARGE SCALE GENOMIC DNA]</scope>
    <source>
        <strain evidence="9">f. Nagariensis / Eve</strain>
    </source>
</reference>
<keyword evidence="5 6" id="KW-0472">Membrane</keyword>
<dbReference type="GO" id="GO:0016020">
    <property type="term" value="C:membrane"/>
    <property type="evidence" value="ECO:0007669"/>
    <property type="project" value="UniProtKB-SubCell"/>
</dbReference>
<dbReference type="PANTHER" id="PTHR22911">
    <property type="entry name" value="ACYL-MALONYL CONDENSING ENZYME-RELATED"/>
    <property type="match status" value="1"/>
</dbReference>
<evidence type="ECO:0000256" key="1">
    <source>
        <dbReference type="ARBA" id="ARBA00004141"/>
    </source>
</evidence>
<feature type="domain" description="EamA" evidence="7">
    <location>
        <begin position="2"/>
        <end position="133"/>
    </location>
</feature>
<sequence length="283" mass="29641">GAACVCGAAVVFSFAALFVKLIGSAIPVFQIVAFRSVVSFTICLVYARAAGLKPLFGRRANFRFLISRGLFGAAAMTTYYFSIKMLPLADAVTLFFLNPAITAVAAWAIMNEPLGFRGISGVLISLCGLILLTRPPLLFGHQDDYTTAGSASAAAGGDKQRLFGSMFGLLSAVLSAGAFISIRYIGKSEPALVVSVYFHVCAAASSIVPLAAGLPAPAVWPTGVGWALLLGVACCSFWGQILIGRGFQLMNAARASAINLTQVGAVAAYSREWLHVLCLMRTG</sequence>